<organism evidence="2 3">
    <name type="scientific">Moniliophthora roreri</name>
    <name type="common">Frosty pod rot fungus</name>
    <name type="synonym">Monilia roreri</name>
    <dbReference type="NCBI Taxonomy" id="221103"/>
    <lineage>
        <taxon>Eukaryota</taxon>
        <taxon>Fungi</taxon>
        <taxon>Dikarya</taxon>
        <taxon>Basidiomycota</taxon>
        <taxon>Agaricomycotina</taxon>
        <taxon>Agaricomycetes</taxon>
        <taxon>Agaricomycetidae</taxon>
        <taxon>Agaricales</taxon>
        <taxon>Marasmiineae</taxon>
        <taxon>Marasmiaceae</taxon>
        <taxon>Moniliophthora</taxon>
    </lineage>
</organism>
<comment type="caution">
    <text evidence="2">The sequence shown here is derived from an EMBL/GenBank/DDBJ whole genome shotgun (WGS) entry which is preliminary data.</text>
</comment>
<evidence type="ECO:0000313" key="2">
    <source>
        <dbReference type="EMBL" id="KTB45185.1"/>
    </source>
</evidence>
<protein>
    <submittedName>
        <fullName evidence="2">Uncharacterized protein</fullName>
    </submittedName>
</protein>
<dbReference type="EMBL" id="LATX01000747">
    <property type="protein sequence ID" value="KTB45185.1"/>
    <property type="molecule type" value="Genomic_DNA"/>
</dbReference>
<evidence type="ECO:0000313" key="3">
    <source>
        <dbReference type="Proteomes" id="UP000054988"/>
    </source>
</evidence>
<gene>
    <name evidence="2" type="ORF">WG66_2237</name>
</gene>
<feature type="region of interest" description="Disordered" evidence="1">
    <location>
        <begin position="35"/>
        <end position="75"/>
    </location>
</feature>
<accession>A0A0W0G9E8</accession>
<dbReference type="Proteomes" id="UP000054988">
    <property type="component" value="Unassembled WGS sequence"/>
</dbReference>
<sequence>MLSDDFLYPSKSLWYPSHHPKPVLTFVNAVHFSQGKSGPPSEGLIKPESRADGNFEQGGTDSNGGDEVLNDTQGQ</sequence>
<evidence type="ECO:0000256" key="1">
    <source>
        <dbReference type="SAM" id="MobiDB-lite"/>
    </source>
</evidence>
<dbReference type="AlphaFoldDB" id="A0A0W0G9E8"/>
<name>A0A0W0G9E8_MONRR</name>
<reference evidence="2 3" key="1">
    <citation type="submission" date="2015-12" db="EMBL/GenBank/DDBJ databases">
        <title>Draft genome sequence of Moniliophthora roreri, the causal agent of frosty pod rot of cacao.</title>
        <authorList>
            <person name="Aime M.C."/>
            <person name="Diaz-Valderrama J.R."/>
            <person name="Kijpornyongpan T."/>
            <person name="Phillips-Mora W."/>
        </authorList>
    </citation>
    <scope>NUCLEOTIDE SEQUENCE [LARGE SCALE GENOMIC DNA]</scope>
    <source>
        <strain evidence="2 3">MCA 2952</strain>
    </source>
</reference>
<proteinExistence type="predicted"/>